<dbReference type="InterPro" id="IPR052392">
    <property type="entry name" value="Kelch-BTB_domain-containing"/>
</dbReference>
<dbReference type="InterPro" id="IPR015915">
    <property type="entry name" value="Kelch-typ_b-propeller"/>
</dbReference>
<feature type="region of interest" description="Disordered" evidence="1">
    <location>
        <begin position="76"/>
        <end position="95"/>
    </location>
</feature>
<dbReference type="AlphaFoldDB" id="A0A2N8KXB7"/>
<name>A0A2N8KXB7_9BURK</name>
<evidence type="ECO:0008006" key="4">
    <source>
        <dbReference type="Google" id="ProtNLM"/>
    </source>
</evidence>
<feature type="compositionally biased region" description="Basic and acidic residues" evidence="1">
    <location>
        <begin position="80"/>
        <end position="95"/>
    </location>
</feature>
<proteinExistence type="predicted"/>
<dbReference type="SUPFAM" id="SSF117281">
    <property type="entry name" value="Kelch motif"/>
    <property type="match status" value="1"/>
</dbReference>
<accession>A0A2N8KXB7</accession>
<dbReference type="Gene3D" id="2.120.10.80">
    <property type="entry name" value="Kelch-type beta propeller"/>
    <property type="match status" value="2"/>
</dbReference>
<sequence length="385" mass="40478">MLVSVQEIFFRHGLERAERAAVLPAGRGLGLLRCSAAKQLAKPQTGDPMNRRQLNASALLWADSALWGAARAQAAPGAERGAEKGAEREAAAGERTRGWTRLPDMPLPLAKFGVAVLGGKIHVLGGYDTRRSVLVYDIASQQWSHGPELPRGTDNVAAIALADRLLAIGGEARLALQVLDAGRGQWSLAAALPRVSFASAATVLEGQVHVLGGWNYNNQNSASLDSHSVLDPSRMQWSSAAPLPLARNAAAAVTLGGQLYLLGGRAPGIRAHDQHSLARMDVYSPAEDRWSSAPPLPRARAGLAAVALDGRLYALGGEGPGGEVSAAMERYEPSRQTWTTLADMPYRSHGLGAVAAGGALYVMGGFGQPSDAVGSESAAFYRYLP</sequence>
<evidence type="ECO:0000313" key="2">
    <source>
        <dbReference type="EMBL" id="PND38105.1"/>
    </source>
</evidence>
<dbReference type="Pfam" id="PF24681">
    <property type="entry name" value="Kelch_KLHDC2_KLHL20_DRC7"/>
    <property type="match status" value="1"/>
</dbReference>
<evidence type="ECO:0000313" key="3">
    <source>
        <dbReference type="Proteomes" id="UP000235916"/>
    </source>
</evidence>
<dbReference type="PANTHER" id="PTHR46375:SF3">
    <property type="entry name" value="KELCH REPEAT AND BTB DOMAIN-CONTAINING PROTEIN 13"/>
    <property type="match status" value="1"/>
</dbReference>
<dbReference type="OrthoDB" id="58712at2"/>
<dbReference type="SMART" id="SM00612">
    <property type="entry name" value="Kelch"/>
    <property type="match status" value="5"/>
</dbReference>
<keyword evidence="3" id="KW-1185">Reference proteome</keyword>
<dbReference type="EMBL" id="POSP01000003">
    <property type="protein sequence ID" value="PND38105.1"/>
    <property type="molecule type" value="Genomic_DNA"/>
</dbReference>
<comment type="caution">
    <text evidence="2">The sequence shown here is derived from an EMBL/GenBank/DDBJ whole genome shotgun (WGS) entry which is preliminary data.</text>
</comment>
<organism evidence="2 3">
    <name type="scientific">Kinneretia aquatilis</name>
    <dbReference type="NCBI Taxonomy" id="2070761"/>
    <lineage>
        <taxon>Bacteria</taxon>
        <taxon>Pseudomonadati</taxon>
        <taxon>Pseudomonadota</taxon>
        <taxon>Betaproteobacteria</taxon>
        <taxon>Burkholderiales</taxon>
        <taxon>Sphaerotilaceae</taxon>
        <taxon>Roseateles</taxon>
    </lineage>
</organism>
<protein>
    <recommendedName>
        <fullName evidence="4">Galactose oxidase</fullName>
    </recommendedName>
</protein>
<dbReference type="Proteomes" id="UP000235916">
    <property type="component" value="Unassembled WGS sequence"/>
</dbReference>
<reference evidence="2 3" key="1">
    <citation type="submission" date="2018-01" db="EMBL/GenBank/DDBJ databases">
        <title>Draft genome sequence of Paucibacter aquatile CR182 isolated from freshwater of the Nakdong River.</title>
        <authorList>
            <person name="Choi A."/>
            <person name="Chung E.J."/>
        </authorList>
    </citation>
    <scope>NUCLEOTIDE SEQUENCE [LARGE SCALE GENOMIC DNA]</scope>
    <source>
        <strain evidence="2 3">CR182</strain>
    </source>
</reference>
<dbReference type="Pfam" id="PF01344">
    <property type="entry name" value="Kelch_1"/>
    <property type="match status" value="1"/>
</dbReference>
<dbReference type="InterPro" id="IPR006652">
    <property type="entry name" value="Kelch_1"/>
</dbReference>
<dbReference type="PANTHER" id="PTHR46375">
    <property type="entry name" value="KELCH REPEAT AND BTB DOMAIN-CONTAINING PROTEIN 13-RELATED"/>
    <property type="match status" value="1"/>
</dbReference>
<gene>
    <name evidence="2" type="ORF">C1O66_11630</name>
</gene>
<evidence type="ECO:0000256" key="1">
    <source>
        <dbReference type="SAM" id="MobiDB-lite"/>
    </source>
</evidence>